<proteinExistence type="predicted"/>
<dbReference type="Proteomes" id="UP000070457">
    <property type="component" value="Unassembled WGS sequence"/>
</dbReference>
<organism evidence="2 3">
    <name type="scientific">candidate division WS6 bacterium OLB20</name>
    <dbReference type="NCBI Taxonomy" id="1617426"/>
    <lineage>
        <taxon>Bacteria</taxon>
        <taxon>Candidatus Dojkabacteria</taxon>
    </lineage>
</organism>
<dbReference type="STRING" id="1617426.TR69_WS6001000395"/>
<dbReference type="Gene3D" id="3.90.1150.200">
    <property type="match status" value="1"/>
</dbReference>
<dbReference type="PATRIC" id="fig|1617426.3.peg.393"/>
<accession>A0A136LXL2</accession>
<evidence type="ECO:0000259" key="1">
    <source>
        <dbReference type="Pfam" id="PF08818"/>
    </source>
</evidence>
<evidence type="ECO:0000313" key="3">
    <source>
        <dbReference type="Proteomes" id="UP000070457"/>
    </source>
</evidence>
<comment type="caution">
    <text evidence="2">The sequence shown here is derived from an EMBL/GenBank/DDBJ whole genome shotgun (WGS) entry which is preliminary data.</text>
</comment>
<feature type="domain" description="YdhG-like" evidence="1">
    <location>
        <begin position="25"/>
        <end position="127"/>
    </location>
</feature>
<gene>
    <name evidence="2" type="ORF">TR69_WS6001000395</name>
</gene>
<dbReference type="Pfam" id="PF08818">
    <property type="entry name" value="DUF1801"/>
    <property type="match status" value="1"/>
</dbReference>
<protein>
    <recommendedName>
        <fullName evidence="1">YdhG-like domain-containing protein</fullName>
    </recommendedName>
</protein>
<dbReference type="AlphaFoldDB" id="A0A136LXL2"/>
<evidence type="ECO:0000313" key="2">
    <source>
        <dbReference type="EMBL" id="KXK26392.1"/>
    </source>
</evidence>
<dbReference type="SUPFAM" id="SSF159888">
    <property type="entry name" value="YdhG-like"/>
    <property type="match status" value="1"/>
</dbReference>
<sequence length="150" mass="16964">MAENKTRQTDSSVADFLAAVPDAQKREDSQVLIRIMREISGEEPKMWGPSIIGFGSYHYKYESGREGDMPVLGFSPRKQALVLYMVPGFDTTDHAAKLGTYKTGKSCLYIRRLTDVDITVLRKMIEDSFNHMKENTTDGTYSGHLGYQTR</sequence>
<dbReference type="EMBL" id="JYNZ01000003">
    <property type="protein sequence ID" value="KXK26392.1"/>
    <property type="molecule type" value="Genomic_DNA"/>
</dbReference>
<dbReference type="InterPro" id="IPR014922">
    <property type="entry name" value="YdhG-like"/>
</dbReference>
<name>A0A136LXL2_9BACT</name>
<reference evidence="2 3" key="1">
    <citation type="submission" date="2015-02" db="EMBL/GenBank/DDBJ databases">
        <title>Improved understanding of the partial-nitritation anammox process through 23 genomes representing the majority of the microbial community.</title>
        <authorList>
            <person name="Speth D.R."/>
            <person name="In T Zandt M."/>
            <person name="Guerrero Cruz S."/>
            <person name="Jetten M.S."/>
            <person name="Dutilh B.E."/>
        </authorList>
    </citation>
    <scope>NUCLEOTIDE SEQUENCE [LARGE SCALE GENOMIC DNA]</scope>
    <source>
        <strain evidence="2">OLB20</strain>
    </source>
</reference>